<dbReference type="Gene3D" id="3.80.10.10">
    <property type="entry name" value="Ribonuclease Inhibitor"/>
    <property type="match status" value="1"/>
</dbReference>
<dbReference type="Pfam" id="PF12937">
    <property type="entry name" value="F-box-like"/>
    <property type="match status" value="1"/>
</dbReference>
<dbReference type="Proteomes" id="UP000308197">
    <property type="component" value="Unassembled WGS sequence"/>
</dbReference>
<name>A0A5C3PHJ4_9APHY</name>
<dbReference type="SMART" id="SM00256">
    <property type="entry name" value="FBOX"/>
    <property type="match status" value="1"/>
</dbReference>
<proteinExistence type="predicted"/>
<dbReference type="SUPFAM" id="SSF52047">
    <property type="entry name" value="RNI-like"/>
    <property type="match status" value="1"/>
</dbReference>
<keyword evidence="3" id="KW-1185">Reference proteome</keyword>
<reference evidence="2 3" key="1">
    <citation type="journal article" date="2019" name="Nat. Ecol. Evol.">
        <title>Megaphylogeny resolves global patterns of mushroom evolution.</title>
        <authorList>
            <person name="Varga T."/>
            <person name="Krizsan K."/>
            <person name="Foldi C."/>
            <person name="Dima B."/>
            <person name="Sanchez-Garcia M."/>
            <person name="Sanchez-Ramirez S."/>
            <person name="Szollosi G.J."/>
            <person name="Szarkandi J.G."/>
            <person name="Papp V."/>
            <person name="Albert L."/>
            <person name="Andreopoulos W."/>
            <person name="Angelini C."/>
            <person name="Antonin V."/>
            <person name="Barry K.W."/>
            <person name="Bougher N.L."/>
            <person name="Buchanan P."/>
            <person name="Buyck B."/>
            <person name="Bense V."/>
            <person name="Catcheside P."/>
            <person name="Chovatia M."/>
            <person name="Cooper J."/>
            <person name="Damon W."/>
            <person name="Desjardin D."/>
            <person name="Finy P."/>
            <person name="Geml J."/>
            <person name="Haridas S."/>
            <person name="Hughes K."/>
            <person name="Justo A."/>
            <person name="Karasinski D."/>
            <person name="Kautmanova I."/>
            <person name="Kiss B."/>
            <person name="Kocsube S."/>
            <person name="Kotiranta H."/>
            <person name="LaButti K.M."/>
            <person name="Lechner B.E."/>
            <person name="Liimatainen K."/>
            <person name="Lipzen A."/>
            <person name="Lukacs Z."/>
            <person name="Mihaltcheva S."/>
            <person name="Morgado L.N."/>
            <person name="Niskanen T."/>
            <person name="Noordeloos M.E."/>
            <person name="Ohm R.A."/>
            <person name="Ortiz-Santana B."/>
            <person name="Ovrebo C."/>
            <person name="Racz N."/>
            <person name="Riley R."/>
            <person name="Savchenko A."/>
            <person name="Shiryaev A."/>
            <person name="Soop K."/>
            <person name="Spirin V."/>
            <person name="Szebenyi C."/>
            <person name="Tomsovsky M."/>
            <person name="Tulloss R.E."/>
            <person name="Uehling J."/>
            <person name="Grigoriev I.V."/>
            <person name="Vagvolgyi C."/>
            <person name="Papp T."/>
            <person name="Martin F.M."/>
            <person name="Miettinen O."/>
            <person name="Hibbett D.S."/>
            <person name="Nagy L.G."/>
        </authorList>
    </citation>
    <scope>NUCLEOTIDE SEQUENCE [LARGE SCALE GENOMIC DNA]</scope>
    <source>
        <strain evidence="2 3">HHB13444</strain>
    </source>
</reference>
<dbReference type="InterPro" id="IPR036047">
    <property type="entry name" value="F-box-like_dom_sf"/>
</dbReference>
<dbReference type="AlphaFoldDB" id="A0A5C3PHJ4"/>
<gene>
    <name evidence="2" type="ORF">K466DRAFT_662805</name>
</gene>
<accession>A0A5C3PHJ4</accession>
<dbReference type="InParanoid" id="A0A5C3PHJ4"/>
<dbReference type="Gene3D" id="1.20.1280.50">
    <property type="match status" value="1"/>
</dbReference>
<dbReference type="InterPro" id="IPR032675">
    <property type="entry name" value="LRR_dom_sf"/>
</dbReference>
<dbReference type="InterPro" id="IPR001810">
    <property type="entry name" value="F-box_dom"/>
</dbReference>
<dbReference type="EMBL" id="ML211142">
    <property type="protein sequence ID" value="TFK87690.1"/>
    <property type="molecule type" value="Genomic_DNA"/>
</dbReference>
<evidence type="ECO:0000313" key="2">
    <source>
        <dbReference type="EMBL" id="TFK87690.1"/>
    </source>
</evidence>
<dbReference type="SUPFAM" id="SSF81383">
    <property type="entry name" value="F-box domain"/>
    <property type="match status" value="1"/>
</dbReference>
<dbReference type="STRING" id="1314778.A0A5C3PHJ4"/>
<feature type="domain" description="F-box" evidence="1">
    <location>
        <begin position="69"/>
        <end position="114"/>
    </location>
</feature>
<evidence type="ECO:0000259" key="1">
    <source>
        <dbReference type="SMART" id="SM00256"/>
    </source>
</evidence>
<protein>
    <recommendedName>
        <fullName evidence="1">F-box domain-containing protein</fullName>
    </recommendedName>
</protein>
<sequence length="555" mass="62748">MTGLFDAYQADGPFPAFDAHLTAEDRSHLAGLDSRQVQRWTRMRIRELMNRVRSLSSVCNAAAPMNCTLPPDVLLEVFSHLEPSFERCGQLNALHVCRLWRHLLLRSTSFWVKAVGKFRDPDRIRPDGVPLFQSSLQRTRNSPLILTLDYVNSKVARTLVPCASHIVSLTIALSPGGLEFVHAWLEREGLPLLENLAISHSPRTDDGPSSHPKLVLRRARFPRLRSLQYPISPLDVSSITDQLRELALTECNYTCNFSQAEDAFSLLMLTLERCPGLESFRIHISSYLRLQTADNRTISLPALRQLRIQHSHTSDFLMHLAIPDACAVELDNTTTSGYSNTAGLHGLLPRNFAAFPQLTAADRVRARLLERRTRGRFEAYAHGTKILSLECHLFKSYMPREFRHLLRCMPRLRSVEIDDDAWNISLMLSDVFESGSRVCPELEELDALWLCHNHGLFEEVETRQLASMNLGYNSECRCGPIVLEAFCASIRRMLLDRAAAGSARLKKLHVRIPVAIVSLYIDKESWQPPVLRERMLAQLGSDFGGELAVSFAGFQ</sequence>
<organism evidence="2 3">
    <name type="scientific">Polyporus arcularius HHB13444</name>
    <dbReference type="NCBI Taxonomy" id="1314778"/>
    <lineage>
        <taxon>Eukaryota</taxon>
        <taxon>Fungi</taxon>
        <taxon>Dikarya</taxon>
        <taxon>Basidiomycota</taxon>
        <taxon>Agaricomycotina</taxon>
        <taxon>Agaricomycetes</taxon>
        <taxon>Polyporales</taxon>
        <taxon>Polyporaceae</taxon>
        <taxon>Polyporus</taxon>
    </lineage>
</organism>
<evidence type="ECO:0000313" key="3">
    <source>
        <dbReference type="Proteomes" id="UP000308197"/>
    </source>
</evidence>